<dbReference type="InterPro" id="IPR037522">
    <property type="entry name" value="HD_GYP_dom"/>
</dbReference>
<dbReference type="Gene3D" id="3.30.70.270">
    <property type="match status" value="1"/>
</dbReference>
<proteinExistence type="predicted"/>
<dbReference type="EMBL" id="SOEG01000012">
    <property type="protein sequence ID" value="TDX51523.1"/>
    <property type="molecule type" value="Genomic_DNA"/>
</dbReference>
<dbReference type="InterPro" id="IPR003607">
    <property type="entry name" value="HD/PDEase_dom"/>
</dbReference>
<dbReference type="PANTHER" id="PTHR45228">
    <property type="entry name" value="CYCLIC DI-GMP PHOSPHODIESTERASE TM_0186-RELATED"/>
    <property type="match status" value="1"/>
</dbReference>
<dbReference type="InterPro" id="IPR035965">
    <property type="entry name" value="PAS-like_dom_sf"/>
</dbReference>
<evidence type="ECO:0000259" key="2">
    <source>
        <dbReference type="PROSITE" id="PS50887"/>
    </source>
</evidence>
<evidence type="ECO:0000313" key="5">
    <source>
        <dbReference type="Proteomes" id="UP000295832"/>
    </source>
</evidence>
<gene>
    <name evidence="4" type="ORF">C7959_11223</name>
</gene>
<dbReference type="SUPFAM" id="SSF55073">
    <property type="entry name" value="Nucleotide cyclase"/>
    <property type="match status" value="1"/>
</dbReference>
<keyword evidence="5" id="KW-1185">Reference proteome</keyword>
<dbReference type="CDD" id="cd00077">
    <property type="entry name" value="HDc"/>
    <property type="match status" value="1"/>
</dbReference>
<dbReference type="NCBIfam" id="TIGR00254">
    <property type="entry name" value="GGDEF"/>
    <property type="match status" value="1"/>
</dbReference>
<comment type="caution">
    <text evidence="4">The sequence shown here is derived from an EMBL/GenBank/DDBJ whole genome shotgun (WGS) entry which is preliminary data.</text>
</comment>
<dbReference type="Gene3D" id="3.30.450.20">
    <property type="entry name" value="PAS domain"/>
    <property type="match status" value="1"/>
</dbReference>
<dbReference type="Pfam" id="PF13487">
    <property type="entry name" value="HD_5"/>
    <property type="match status" value="1"/>
</dbReference>
<dbReference type="InterPro" id="IPR000160">
    <property type="entry name" value="GGDEF_dom"/>
</dbReference>
<feature type="domain" description="PAS" evidence="1">
    <location>
        <begin position="16"/>
        <end position="73"/>
    </location>
</feature>
<evidence type="ECO:0000259" key="3">
    <source>
        <dbReference type="PROSITE" id="PS51832"/>
    </source>
</evidence>
<organism evidence="4 5">
    <name type="scientific">Orenia marismortui</name>
    <dbReference type="NCBI Taxonomy" id="46469"/>
    <lineage>
        <taxon>Bacteria</taxon>
        <taxon>Bacillati</taxon>
        <taxon>Bacillota</taxon>
        <taxon>Clostridia</taxon>
        <taxon>Halanaerobiales</taxon>
        <taxon>Halobacteroidaceae</taxon>
        <taxon>Orenia</taxon>
    </lineage>
</organism>
<dbReference type="AlphaFoldDB" id="A0A4R8H947"/>
<reference evidence="4 5" key="1">
    <citation type="submission" date="2019-03" db="EMBL/GenBank/DDBJ databases">
        <title>Subsurface microbial communities from deep shales in Ohio and West Virginia, USA.</title>
        <authorList>
            <person name="Wrighton K."/>
        </authorList>
    </citation>
    <scope>NUCLEOTIDE SEQUENCE [LARGE SCALE GENOMIC DNA]</scope>
    <source>
        <strain evidence="4 5">MSL 6dP</strain>
    </source>
</reference>
<dbReference type="RefSeq" id="WP_134116590.1">
    <property type="nucleotide sequence ID" value="NZ_SOEG01000012.1"/>
</dbReference>
<feature type="domain" description="HD-GYP" evidence="3">
    <location>
        <begin position="287"/>
        <end position="468"/>
    </location>
</feature>
<dbReference type="PROSITE" id="PS50887">
    <property type="entry name" value="GGDEF"/>
    <property type="match status" value="1"/>
</dbReference>
<evidence type="ECO:0000259" key="1">
    <source>
        <dbReference type="PROSITE" id="PS50112"/>
    </source>
</evidence>
<dbReference type="CDD" id="cd00130">
    <property type="entry name" value="PAS"/>
    <property type="match status" value="1"/>
</dbReference>
<dbReference type="Proteomes" id="UP000295832">
    <property type="component" value="Unassembled WGS sequence"/>
</dbReference>
<sequence length="468" mass="54634">MDIYQDSKNNRRMKQSEDIYKLLFKNNGTAMFISEDDSSIALINEKLEDLIGYSKEELEANMKFEDLIVADDKIKFKCYEKQRRKDDKSDNCELRIVDKWGNIKTVLLQIESIMESKSIVSLIDISRRKEFEERIEHLMYHDDLTELYNRSYYQKMLNCLDDVEQLPLSIIIADNNRLKLINDTFGHGQGDKVIKLVAKILKKSTRDRDIIARWGGDEFSIILPNTDIDNAKKVIKRIKREVEKVNVDIIMPSIALGVATKTDISQNIEEIIKLAERRMYQDKLDSKRIIDNAMIISLENNLTVSNYESKDHIRRIKSLLLNFGKILSLDQENINHLKLLARLHDIGKIGIPQEVFNKSTSLTKLEKSQLKQHCEIGYRIARSFQELLPIANAILFHHECWDGEGYPQGIKENRIPLLARIISIVHYYDIRTEVDSLSHQEVLKEMDQMKGKRFDPRLVDEFINSNIF</sequence>
<protein>
    <submittedName>
        <fullName evidence="4">PAS domain S-box-containing protein/diguanylate cyclase (GGDEF)-like protein</fullName>
    </submittedName>
</protein>
<dbReference type="SUPFAM" id="SSF55785">
    <property type="entry name" value="PYP-like sensor domain (PAS domain)"/>
    <property type="match status" value="1"/>
</dbReference>
<dbReference type="CDD" id="cd01949">
    <property type="entry name" value="GGDEF"/>
    <property type="match status" value="1"/>
</dbReference>
<name>A0A4R8H947_9FIRM</name>
<dbReference type="InterPro" id="IPR052020">
    <property type="entry name" value="Cyclic_di-GMP/3'3'-cGAMP_PDE"/>
</dbReference>
<dbReference type="PROSITE" id="PS50112">
    <property type="entry name" value="PAS"/>
    <property type="match status" value="1"/>
</dbReference>
<dbReference type="SUPFAM" id="SSF109604">
    <property type="entry name" value="HD-domain/PDEase-like"/>
    <property type="match status" value="1"/>
</dbReference>
<dbReference type="SMART" id="SM00267">
    <property type="entry name" value="GGDEF"/>
    <property type="match status" value="1"/>
</dbReference>
<dbReference type="InterPro" id="IPR043128">
    <property type="entry name" value="Rev_trsase/Diguanyl_cyclase"/>
</dbReference>
<dbReference type="InterPro" id="IPR000014">
    <property type="entry name" value="PAS"/>
</dbReference>
<dbReference type="Gene3D" id="1.10.3210.10">
    <property type="entry name" value="Hypothetical protein af1432"/>
    <property type="match status" value="1"/>
</dbReference>
<dbReference type="STRING" id="926561.GCA_000379025_00139"/>
<accession>A0A4R8H947</accession>
<dbReference type="Pfam" id="PF00990">
    <property type="entry name" value="GGDEF"/>
    <property type="match status" value="1"/>
</dbReference>
<evidence type="ECO:0000313" key="4">
    <source>
        <dbReference type="EMBL" id="TDX51523.1"/>
    </source>
</evidence>
<dbReference type="PANTHER" id="PTHR45228:SF1">
    <property type="entry name" value="CYCLIC DI-GMP PHOSPHODIESTERASE TM_0186"/>
    <property type="match status" value="1"/>
</dbReference>
<feature type="domain" description="GGDEF" evidence="2">
    <location>
        <begin position="166"/>
        <end position="299"/>
    </location>
</feature>
<dbReference type="PROSITE" id="PS51832">
    <property type="entry name" value="HD_GYP"/>
    <property type="match status" value="1"/>
</dbReference>
<dbReference type="InterPro" id="IPR029787">
    <property type="entry name" value="Nucleotide_cyclase"/>
</dbReference>
<dbReference type="NCBIfam" id="TIGR00229">
    <property type="entry name" value="sensory_box"/>
    <property type="match status" value="1"/>
</dbReference>